<dbReference type="Proteomes" id="UP000515377">
    <property type="component" value="Chromosome"/>
</dbReference>
<proteinExistence type="predicted"/>
<feature type="region of interest" description="Disordered" evidence="1">
    <location>
        <begin position="1"/>
        <end position="28"/>
    </location>
</feature>
<gene>
    <name evidence="2" type="ORF">H3V42_07385</name>
</gene>
<feature type="compositionally biased region" description="Low complexity" evidence="1">
    <location>
        <begin position="16"/>
        <end position="28"/>
    </location>
</feature>
<sequence>MGFKKTVKGDDATEIGAGTPTPSATDTAAADAVAVNPAPVIEHVPDAIPQPIIATDADGAQRPQSGGSFTRQSDGTLTRNLEA</sequence>
<accession>A0A9X7YED4</accession>
<feature type="compositionally biased region" description="Polar residues" evidence="1">
    <location>
        <begin position="62"/>
        <end position="83"/>
    </location>
</feature>
<dbReference type="AlphaFoldDB" id="A0A9X7YED4"/>
<evidence type="ECO:0000313" key="2">
    <source>
        <dbReference type="EMBL" id="QNG47424.1"/>
    </source>
</evidence>
<evidence type="ECO:0000256" key="1">
    <source>
        <dbReference type="SAM" id="MobiDB-lite"/>
    </source>
</evidence>
<feature type="region of interest" description="Disordered" evidence="1">
    <location>
        <begin position="53"/>
        <end position="83"/>
    </location>
</feature>
<protein>
    <submittedName>
        <fullName evidence="2">Uncharacterized protein</fullName>
    </submittedName>
</protein>
<dbReference type="EMBL" id="CP060122">
    <property type="protein sequence ID" value="QNG47424.1"/>
    <property type="molecule type" value="Genomic_DNA"/>
</dbReference>
<name>A0A9X7YED4_SPHYA</name>
<evidence type="ECO:0000313" key="3">
    <source>
        <dbReference type="Proteomes" id="UP000515377"/>
    </source>
</evidence>
<reference evidence="2 3" key="1">
    <citation type="submission" date="2020-07" db="EMBL/GenBank/DDBJ databases">
        <title>Whole genome sequence of Sphingobium yanoikuyae A3.</title>
        <authorList>
            <person name="Han S.-S."/>
        </authorList>
    </citation>
    <scope>NUCLEOTIDE SEQUENCE [LARGE SCALE GENOMIC DNA]</scope>
    <source>
        <strain evidence="2 3">A3</strain>
    </source>
</reference>
<organism evidence="2 3">
    <name type="scientific">Sphingobium yanoikuyae</name>
    <name type="common">Sphingomonas yanoikuyae</name>
    <dbReference type="NCBI Taxonomy" id="13690"/>
    <lineage>
        <taxon>Bacteria</taxon>
        <taxon>Pseudomonadati</taxon>
        <taxon>Pseudomonadota</taxon>
        <taxon>Alphaproteobacteria</taxon>
        <taxon>Sphingomonadales</taxon>
        <taxon>Sphingomonadaceae</taxon>
        <taxon>Sphingobium</taxon>
    </lineage>
</organism>